<accession>A0A2P8QCH6</accession>
<dbReference type="Pfam" id="PF00440">
    <property type="entry name" value="TetR_N"/>
    <property type="match status" value="1"/>
</dbReference>
<dbReference type="PANTHER" id="PTHR30055:SF234">
    <property type="entry name" value="HTH-TYPE TRANSCRIPTIONAL REGULATOR BETI"/>
    <property type="match status" value="1"/>
</dbReference>
<name>A0A2P8QCH6_9ACTN</name>
<evidence type="ECO:0000313" key="7">
    <source>
        <dbReference type="EMBL" id="PSM43924.1"/>
    </source>
</evidence>
<feature type="domain" description="HTH tetR-type" evidence="6">
    <location>
        <begin position="26"/>
        <end position="87"/>
    </location>
</feature>
<dbReference type="Proteomes" id="UP000240429">
    <property type="component" value="Unassembled WGS sequence"/>
</dbReference>
<feature type="region of interest" description="Disordered" evidence="5">
    <location>
        <begin position="1"/>
        <end position="25"/>
    </location>
</feature>
<evidence type="ECO:0000256" key="4">
    <source>
        <dbReference type="PROSITE-ProRule" id="PRU00335"/>
    </source>
</evidence>
<feature type="DNA-binding region" description="H-T-H motif" evidence="4">
    <location>
        <begin position="50"/>
        <end position="69"/>
    </location>
</feature>
<keyword evidence="8" id="KW-1185">Reference proteome</keyword>
<reference evidence="7 8" key="1">
    <citation type="submission" date="2018-03" db="EMBL/GenBank/DDBJ databases">
        <title>Streptomyces dioscori sp. nov., a novel endophytic actinobacterium isolated from bulbil of Dioscorea bulbifera L.</title>
        <authorList>
            <person name="Zhikuan W."/>
        </authorList>
    </citation>
    <scope>NUCLEOTIDE SEQUENCE [LARGE SCALE GENOMIC DNA]</scope>
    <source>
        <strain evidence="7 8">A217</strain>
    </source>
</reference>
<dbReference type="InterPro" id="IPR036271">
    <property type="entry name" value="Tet_transcr_reg_TetR-rel_C_sf"/>
</dbReference>
<sequence length="218" mass="23300">MSGITIAGSGTGPRPARPRNRRGEGSRLRAEILAAAAELLDADGDERAVTLRAVAHRVGIAAPSIYPHFHDRPALMLQVTRQAFAGLSVRIRSALDRAGDDPQERLDAACRAYLDFARDHPGRYRAMFGGAGNTPTASGRRPDLPAEQATRILTDFLTDCLAAGHHAGTDPATDAVALWLGLHGLAHQRAIAPAFPWPADIVQRLTSPLTRPPGHTHT</sequence>
<dbReference type="RefSeq" id="WP_107015438.1">
    <property type="nucleotide sequence ID" value="NZ_KZ679039.1"/>
</dbReference>
<dbReference type="GO" id="GO:0003700">
    <property type="term" value="F:DNA-binding transcription factor activity"/>
    <property type="evidence" value="ECO:0007669"/>
    <property type="project" value="TreeGrafter"/>
</dbReference>
<dbReference type="InterPro" id="IPR009057">
    <property type="entry name" value="Homeodomain-like_sf"/>
</dbReference>
<comment type="caution">
    <text evidence="7">The sequence shown here is derived from an EMBL/GenBank/DDBJ whole genome shotgun (WGS) entry which is preliminary data.</text>
</comment>
<dbReference type="InterPro" id="IPR001647">
    <property type="entry name" value="HTH_TetR"/>
</dbReference>
<evidence type="ECO:0000256" key="1">
    <source>
        <dbReference type="ARBA" id="ARBA00023015"/>
    </source>
</evidence>
<evidence type="ECO:0000259" key="6">
    <source>
        <dbReference type="PROSITE" id="PS50977"/>
    </source>
</evidence>
<dbReference type="OrthoDB" id="8222629at2"/>
<evidence type="ECO:0000313" key="8">
    <source>
        <dbReference type="Proteomes" id="UP000240429"/>
    </source>
</evidence>
<protein>
    <submittedName>
        <fullName evidence="7">TetR/AcrR family transcriptional regulator</fullName>
    </submittedName>
</protein>
<gene>
    <name evidence="7" type="ORF">C6Y14_05960</name>
</gene>
<dbReference type="InterPro" id="IPR050109">
    <property type="entry name" value="HTH-type_TetR-like_transc_reg"/>
</dbReference>
<organism evidence="7 8">
    <name type="scientific">Streptomyces dioscori</name>
    <dbReference type="NCBI Taxonomy" id="2109333"/>
    <lineage>
        <taxon>Bacteria</taxon>
        <taxon>Bacillati</taxon>
        <taxon>Actinomycetota</taxon>
        <taxon>Actinomycetes</taxon>
        <taxon>Kitasatosporales</taxon>
        <taxon>Streptomycetaceae</taxon>
        <taxon>Streptomyces</taxon>
        <taxon>Streptomyces aurantiacus group</taxon>
    </lineage>
</organism>
<proteinExistence type="predicted"/>
<dbReference type="SUPFAM" id="SSF46689">
    <property type="entry name" value="Homeodomain-like"/>
    <property type="match status" value="1"/>
</dbReference>
<dbReference type="GO" id="GO:0000976">
    <property type="term" value="F:transcription cis-regulatory region binding"/>
    <property type="evidence" value="ECO:0007669"/>
    <property type="project" value="TreeGrafter"/>
</dbReference>
<dbReference type="SUPFAM" id="SSF48498">
    <property type="entry name" value="Tetracyclin repressor-like, C-terminal domain"/>
    <property type="match status" value="1"/>
</dbReference>
<keyword evidence="2 4" id="KW-0238">DNA-binding</keyword>
<dbReference type="PROSITE" id="PS50977">
    <property type="entry name" value="HTH_TETR_2"/>
    <property type="match status" value="1"/>
</dbReference>
<dbReference type="Pfam" id="PF13305">
    <property type="entry name" value="TetR_C_33"/>
    <property type="match status" value="1"/>
</dbReference>
<dbReference type="AlphaFoldDB" id="A0A2P8QCH6"/>
<evidence type="ECO:0000256" key="2">
    <source>
        <dbReference type="ARBA" id="ARBA00023125"/>
    </source>
</evidence>
<dbReference type="InterPro" id="IPR025996">
    <property type="entry name" value="MT1864/Rv1816-like_C"/>
</dbReference>
<dbReference type="Gene3D" id="1.10.357.10">
    <property type="entry name" value="Tetracycline Repressor, domain 2"/>
    <property type="match status" value="1"/>
</dbReference>
<keyword evidence="1" id="KW-0805">Transcription regulation</keyword>
<dbReference type="PANTHER" id="PTHR30055">
    <property type="entry name" value="HTH-TYPE TRANSCRIPTIONAL REGULATOR RUTR"/>
    <property type="match status" value="1"/>
</dbReference>
<evidence type="ECO:0000256" key="5">
    <source>
        <dbReference type="SAM" id="MobiDB-lite"/>
    </source>
</evidence>
<evidence type="ECO:0000256" key="3">
    <source>
        <dbReference type="ARBA" id="ARBA00023163"/>
    </source>
</evidence>
<dbReference type="EMBL" id="PYBJ01000003">
    <property type="protein sequence ID" value="PSM43924.1"/>
    <property type="molecule type" value="Genomic_DNA"/>
</dbReference>
<keyword evidence="3" id="KW-0804">Transcription</keyword>